<protein>
    <submittedName>
        <fullName evidence="1">Uncharacterized protein</fullName>
    </submittedName>
</protein>
<evidence type="ECO:0000313" key="2">
    <source>
        <dbReference type="Proteomes" id="UP001177670"/>
    </source>
</evidence>
<dbReference type="AlphaFoldDB" id="A0AA40GFH5"/>
<gene>
    <name evidence="1" type="ORF">K0M31_001434</name>
</gene>
<dbReference type="Proteomes" id="UP001177670">
    <property type="component" value="Unassembled WGS sequence"/>
</dbReference>
<accession>A0AA40GFH5</accession>
<organism evidence="1 2">
    <name type="scientific">Melipona bicolor</name>
    <dbReference type="NCBI Taxonomy" id="60889"/>
    <lineage>
        <taxon>Eukaryota</taxon>
        <taxon>Metazoa</taxon>
        <taxon>Ecdysozoa</taxon>
        <taxon>Arthropoda</taxon>
        <taxon>Hexapoda</taxon>
        <taxon>Insecta</taxon>
        <taxon>Pterygota</taxon>
        <taxon>Neoptera</taxon>
        <taxon>Endopterygota</taxon>
        <taxon>Hymenoptera</taxon>
        <taxon>Apocrita</taxon>
        <taxon>Aculeata</taxon>
        <taxon>Apoidea</taxon>
        <taxon>Anthophila</taxon>
        <taxon>Apidae</taxon>
        <taxon>Melipona</taxon>
    </lineage>
</organism>
<sequence length="140" mass="15556">MERDISPIARYCTLSIIGKAEINNEPSPEASPTEKRLWIVTDRTIEDSQRQVGKQMLSGVVSAGYSGYWTWKAGPGNKGLRSSSVVADEDVFRRLRADGDPMVRGCCVVVFVGYVTLLHYENNLTCVYARETEVAVHGTR</sequence>
<dbReference type="EMBL" id="JAHYIQ010000001">
    <property type="protein sequence ID" value="KAK1136903.1"/>
    <property type="molecule type" value="Genomic_DNA"/>
</dbReference>
<keyword evidence="2" id="KW-1185">Reference proteome</keyword>
<comment type="caution">
    <text evidence="1">The sequence shown here is derived from an EMBL/GenBank/DDBJ whole genome shotgun (WGS) entry which is preliminary data.</text>
</comment>
<evidence type="ECO:0000313" key="1">
    <source>
        <dbReference type="EMBL" id="KAK1136903.1"/>
    </source>
</evidence>
<name>A0AA40GFH5_9HYME</name>
<reference evidence="1" key="1">
    <citation type="submission" date="2021-10" db="EMBL/GenBank/DDBJ databases">
        <title>Melipona bicolor Genome sequencing and assembly.</title>
        <authorList>
            <person name="Araujo N.S."/>
            <person name="Arias M.C."/>
        </authorList>
    </citation>
    <scope>NUCLEOTIDE SEQUENCE</scope>
    <source>
        <strain evidence="1">USP_2M_L1-L4_2017</strain>
        <tissue evidence="1">Whole body</tissue>
    </source>
</reference>
<proteinExistence type="predicted"/>